<dbReference type="KEGG" id="lab:LA76x_3109"/>
<sequence>MYVYYVNRNAQPNGNHEVHRSDCPFVPFNKQDLGYYLHCQSAVVAAKRYFAQSNGCYWCSKPCHSA</sequence>
<dbReference type="KEGG" id="laq:GLA29479_79"/>
<protein>
    <submittedName>
        <fullName evidence="1">Uncharacterized protein</fullName>
    </submittedName>
</protein>
<gene>
    <name evidence="1" type="ORF">LA76x_3109</name>
</gene>
<dbReference type="RefSeq" id="WP_057918341.1">
    <property type="nucleotide sequence ID" value="NZ_CP011129.1"/>
</dbReference>
<keyword evidence="2" id="KW-1185">Reference proteome</keyword>
<name>A0A0S2FCI3_LYSAN</name>
<organism evidence="1 2">
    <name type="scientific">Lysobacter antibioticus</name>
    <dbReference type="NCBI Taxonomy" id="84531"/>
    <lineage>
        <taxon>Bacteria</taxon>
        <taxon>Pseudomonadati</taxon>
        <taxon>Pseudomonadota</taxon>
        <taxon>Gammaproteobacteria</taxon>
        <taxon>Lysobacterales</taxon>
        <taxon>Lysobacteraceae</taxon>
        <taxon>Lysobacter</taxon>
    </lineage>
</organism>
<proteinExistence type="predicted"/>
<dbReference type="eggNOG" id="ENOG50328VW">
    <property type="taxonomic scope" value="Bacteria"/>
</dbReference>
<dbReference type="EMBL" id="CP011129">
    <property type="protein sequence ID" value="ALN81237.1"/>
    <property type="molecule type" value="Genomic_DNA"/>
</dbReference>
<dbReference type="AlphaFoldDB" id="A0A0S2FCI3"/>
<dbReference type="PATRIC" id="fig|84531.7.peg.82"/>
<dbReference type="OrthoDB" id="47198at2"/>
<accession>A0A0S2FCI3</accession>
<evidence type="ECO:0000313" key="1">
    <source>
        <dbReference type="EMBL" id="ALN81237.1"/>
    </source>
</evidence>
<reference evidence="1 2" key="1">
    <citation type="journal article" date="2015" name="BMC Genomics">
        <title>Comparative genomics and metabolic profiling of the genus Lysobacter.</title>
        <authorList>
            <person name="de Bruijn I."/>
            <person name="Cheng X."/>
            <person name="de Jager V."/>
            <person name="Exposito R.G."/>
            <person name="Watrous J."/>
            <person name="Patel N."/>
            <person name="Postma J."/>
            <person name="Dorrestein P.C."/>
            <person name="Kobayashi D."/>
            <person name="Raaijmakers J.M."/>
        </authorList>
    </citation>
    <scope>NUCLEOTIDE SEQUENCE [LARGE SCALE GENOMIC DNA]</scope>
    <source>
        <strain evidence="1 2">76</strain>
    </source>
</reference>
<dbReference type="Proteomes" id="UP000060787">
    <property type="component" value="Chromosome"/>
</dbReference>
<evidence type="ECO:0000313" key="2">
    <source>
        <dbReference type="Proteomes" id="UP000060787"/>
    </source>
</evidence>